<keyword evidence="9" id="KW-1185">Reference proteome</keyword>
<accession>A0ABM1TN09</accession>
<evidence type="ECO:0000256" key="1">
    <source>
        <dbReference type="ARBA" id="ARBA00004173"/>
    </source>
</evidence>
<feature type="coiled-coil region" evidence="8">
    <location>
        <begin position="107"/>
        <end position="148"/>
    </location>
</feature>
<keyword evidence="3" id="KW-0809">Transit peptide</keyword>
<proteinExistence type="predicted"/>
<evidence type="ECO:0000313" key="10">
    <source>
        <dbReference type="RefSeq" id="XP_022257265.1"/>
    </source>
</evidence>
<dbReference type="InterPro" id="IPR015324">
    <property type="entry name" value="Ribosomal_Rsm22-like"/>
</dbReference>
<dbReference type="RefSeq" id="XP_022257265.1">
    <property type="nucleotide sequence ID" value="XM_022401557.1"/>
</dbReference>
<dbReference type="Proteomes" id="UP000694941">
    <property type="component" value="Unplaced"/>
</dbReference>
<comment type="function">
    <text evidence="7">Mitochondrial ribosome (mitoribosome) assembly factor. Binds at the interface of the head and body domains of the mitochondrial small ribosomal subunit (mt-SSU), occluding the mRNA channel and preventing compaction of the head domain towards the body. Probable inactive methyltransferase: retains the characteristic folding and ability to bind S-adenosyl-L-methionine, but it probably lost its methyltransferase activity.</text>
</comment>
<organism evidence="9 10">
    <name type="scientific">Limulus polyphemus</name>
    <name type="common">Atlantic horseshoe crab</name>
    <dbReference type="NCBI Taxonomy" id="6850"/>
    <lineage>
        <taxon>Eukaryota</taxon>
        <taxon>Metazoa</taxon>
        <taxon>Ecdysozoa</taxon>
        <taxon>Arthropoda</taxon>
        <taxon>Chelicerata</taxon>
        <taxon>Merostomata</taxon>
        <taxon>Xiphosura</taxon>
        <taxon>Limulidae</taxon>
        <taxon>Limulus</taxon>
    </lineage>
</organism>
<keyword evidence="2" id="KW-0479">Metal-binding</keyword>
<keyword evidence="8" id="KW-0175">Coiled coil</keyword>
<name>A0ABM1TN09_LIMPO</name>
<evidence type="ECO:0000256" key="8">
    <source>
        <dbReference type="SAM" id="Coils"/>
    </source>
</evidence>
<evidence type="ECO:0000313" key="9">
    <source>
        <dbReference type="Proteomes" id="UP000694941"/>
    </source>
</evidence>
<keyword evidence="5" id="KW-0411">Iron-sulfur</keyword>
<dbReference type="GeneID" id="106473046"/>
<keyword evidence="4" id="KW-0408">Iron</keyword>
<sequence>MSLSWSILRKLYKLPRTVLKRSAFISSDGCVRYKYTAQLCVDVQKEFDQGQLKYKKHPGIRQSYVHLPQELQIAAEKVLNGSGVHINHLRQESVNLWNLLWSRKIPVEESELQEKALLLEKQELEKDYRKLQESTTEEKEKLEQSRKDRVLYRLKRTMYHWKPIDYSYHQGLLYLAGRLAPDYASLTQIFSEVCSLYVFRAAHSAWGGSIIEYFCVDVSSDMNNLSQLLVQGGDENSRMFMDGIFFRQFLPASNERTYDIVTSCYSLLELPSASDRFNLIDQLWRKTVDMLVIIENGTKAGHTVVLEARDRILQKHFDEEEKPCVLAPCPHNMECPVADSKIPCNFEVSYIPLLNDKTMKKCNHRYSYVVLRKGRNGNKWPRIVEPVLPRRKHVVCRMCCNDGHLHEVIFTKAKHKGHLYRCARISHWGDLLPVDVAPSPVKESKFES</sequence>
<reference evidence="10" key="1">
    <citation type="submission" date="2025-08" db="UniProtKB">
        <authorList>
            <consortium name="RefSeq"/>
        </authorList>
    </citation>
    <scope>IDENTIFICATION</scope>
    <source>
        <tissue evidence="10">Muscle</tissue>
    </source>
</reference>
<evidence type="ECO:0000256" key="4">
    <source>
        <dbReference type="ARBA" id="ARBA00023004"/>
    </source>
</evidence>
<evidence type="ECO:0000256" key="7">
    <source>
        <dbReference type="ARBA" id="ARBA00045681"/>
    </source>
</evidence>
<dbReference type="Pfam" id="PF09243">
    <property type="entry name" value="Rsm22"/>
    <property type="match status" value="1"/>
</dbReference>
<evidence type="ECO:0000256" key="3">
    <source>
        <dbReference type="ARBA" id="ARBA00022946"/>
    </source>
</evidence>
<evidence type="ECO:0000256" key="2">
    <source>
        <dbReference type="ARBA" id="ARBA00022723"/>
    </source>
</evidence>
<dbReference type="PANTHER" id="PTHR13184:SF5">
    <property type="entry name" value="METHYLTRANSFERASE-LIKE PROTEIN 17, MITOCHONDRIAL"/>
    <property type="match status" value="1"/>
</dbReference>
<protein>
    <submittedName>
        <fullName evidence="10">Methyltransferase-like protein 17, mitochondrial</fullName>
    </submittedName>
</protein>
<evidence type="ECO:0000256" key="6">
    <source>
        <dbReference type="ARBA" id="ARBA00023128"/>
    </source>
</evidence>
<keyword evidence="6" id="KW-0496">Mitochondrion</keyword>
<evidence type="ECO:0000256" key="5">
    <source>
        <dbReference type="ARBA" id="ARBA00023014"/>
    </source>
</evidence>
<dbReference type="InterPro" id="IPR052571">
    <property type="entry name" value="Mt_RNA_Methyltransferase"/>
</dbReference>
<comment type="subcellular location">
    <subcellularLocation>
        <location evidence="1">Mitochondrion</location>
    </subcellularLocation>
</comment>
<gene>
    <name evidence="10" type="primary">LOC106473046</name>
</gene>
<dbReference type="PANTHER" id="PTHR13184">
    <property type="entry name" value="37S RIBOSOMAL PROTEIN S22"/>
    <property type="match status" value="1"/>
</dbReference>